<accession>A0A6A4QUA4</accession>
<name>A0A6A4QUA4_LUPAL</name>
<evidence type="ECO:0000313" key="1">
    <source>
        <dbReference type="EMBL" id="KAE9618425.1"/>
    </source>
</evidence>
<reference evidence="2" key="1">
    <citation type="journal article" date="2020" name="Nat. Commun.">
        <title>Genome sequence of the cluster root forming white lupin.</title>
        <authorList>
            <person name="Hufnagel B."/>
            <person name="Marques A."/>
            <person name="Soriano A."/>
            <person name="Marques L."/>
            <person name="Divol F."/>
            <person name="Doumas P."/>
            <person name="Sallet E."/>
            <person name="Mancinotti D."/>
            <person name="Carrere S."/>
            <person name="Marande W."/>
            <person name="Arribat S."/>
            <person name="Keller J."/>
            <person name="Huneau C."/>
            <person name="Blein T."/>
            <person name="Aime D."/>
            <person name="Laguerre M."/>
            <person name="Taylor J."/>
            <person name="Schubert V."/>
            <person name="Nelson M."/>
            <person name="Geu-Flores F."/>
            <person name="Crespi M."/>
            <person name="Gallardo-Guerrero K."/>
            <person name="Delaux P.-M."/>
            <person name="Salse J."/>
            <person name="Berges H."/>
            <person name="Guyot R."/>
            <person name="Gouzy J."/>
            <person name="Peret B."/>
        </authorList>
    </citation>
    <scope>NUCLEOTIDE SEQUENCE [LARGE SCALE GENOMIC DNA]</scope>
    <source>
        <strain evidence="2">cv. Amiga</strain>
    </source>
</reference>
<sequence>MFNFQACINFVRNIRILLSLPPNLNTIIHYDMTHDNLSIILIIITNSLLT</sequence>
<comment type="caution">
    <text evidence="1">The sequence shown here is derived from an EMBL/GenBank/DDBJ whole genome shotgun (WGS) entry which is preliminary data.</text>
</comment>
<evidence type="ECO:0000313" key="2">
    <source>
        <dbReference type="Proteomes" id="UP000447434"/>
    </source>
</evidence>
<gene>
    <name evidence="1" type="ORF">Lalb_Chr02g0142621</name>
</gene>
<protein>
    <submittedName>
        <fullName evidence="1">Uncharacterized protein</fullName>
    </submittedName>
</protein>
<dbReference type="Proteomes" id="UP000447434">
    <property type="component" value="Chromosome 2"/>
</dbReference>
<organism evidence="1 2">
    <name type="scientific">Lupinus albus</name>
    <name type="common">White lupine</name>
    <name type="synonym">Lupinus termis</name>
    <dbReference type="NCBI Taxonomy" id="3870"/>
    <lineage>
        <taxon>Eukaryota</taxon>
        <taxon>Viridiplantae</taxon>
        <taxon>Streptophyta</taxon>
        <taxon>Embryophyta</taxon>
        <taxon>Tracheophyta</taxon>
        <taxon>Spermatophyta</taxon>
        <taxon>Magnoliopsida</taxon>
        <taxon>eudicotyledons</taxon>
        <taxon>Gunneridae</taxon>
        <taxon>Pentapetalae</taxon>
        <taxon>rosids</taxon>
        <taxon>fabids</taxon>
        <taxon>Fabales</taxon>
        <taxon>Fabaceae</taxon>
        <taxon>Papilionoideae</taxon>
        <taxon>50 kb inversion clade</taxon>
        <taxon>genistoids sensu lato</taxon>
        <taxon>core genistoids</taxon>
        <taxon>Genisteae</taxon>
        <taxon>Lupinus</taxon>
    </lineage>
</organism>
<dbReference type="EMBL" id="WOCE01000002">
    <property type="protein sequence ID" value="KAE9618425.1"/>
    <property type="molecule type" value="Genomic_DNA"/>
</dbReference>
<proteinExistence type="predicted"/>
<dbReference type="AlphaFoldDB" id="A0A6A4QUA4"/>
<keyword evidence="2" id="KW-1185">Reference proteome</keyword>